<feature type="compositionally biased region" description="Basic and acidic residues" evidence="4">
    <location>
        <begin position="13"/>
        <end position="25"/>
    </location>
</feature>
<gene>
    <name evidence="6" type="ORF">V1264_001883</name>
</gene>
<feature type="compositionally biased region" description="Low complexity" evidence="4">
    <location>
        <begin position="40"/>
        <end position="70"/>
    </location>
</feature>
<comment type="caution">
    <text evidence="6">The sequence shown here is derived from an EMBL/GenBank/DDBJ whole genome shotgun (WGS) entry which is preliminary data.</text>
</comment>
<keyword evidence="7" id="KW-1185">Reference proteome</keyword>
<protein>
    <recommendedName>
        <fullName evidence="5">Non-canonical purine NTP phosphatase/PRRC1 domain-containing protein</fullName>
    </recommendedName>
</protein>
<evidence type="ECO:0000256" key="4">
    <source>
        <dbReference type="SAM" id="MobiDB-lite"/>
    </source>
</evidence>
<reference evidence="6 7" key="1">
    <citation type="submission" date="2024-02" db="EMBL/GenBank/DDBJ databases">
        <title>Chromosome-scale genome assembly of the rough periwinkle Littorina saxatilis.</title>
        <authorList>
            <person name="De Jode A."/>
            <person name="Faria R."/>
            <person name="Formenti G."/>
            <person name="Sims Y."/>
            <person name="Smith T.P."/>
            <person name="Tracey A."/>
            <person name="Wood J.M.D."/>
            <person name="Zagrodzka Z.B."/>
            <person name="Johannesson K."/>
            <person name="Butlin R.K."/>
            <person name="Leder E.H."/>
        </authorList>
    </citation>
    <scope>NUCLEOTIDE SEQUENCE [LARGE SCALE GENOMIC DNA]</scope>
    <source>
        <strain evidence="6">Snail1</strain>
        <tissue evidence="6">Muscle</tissue>
    </source>
</reference>
<keyword evidence="3" id="KW-0333">Golgi apparatus</keyword>
<comment type="similarity">
    <text evidence="2">Belongs to the PRRC1 family.</text>
</comment>
<dbReference type="Proteomes" id="UP001374579">
    <property type="component" value="Unassembled WGS sequence"/>
</dbReference>
<evidence type="ECO:0000313" key="6">
    <source>
        <dbReference type="EMBL" id="KAK7116150.1"/>
    </source>
</evidence>
<organism evidence="6 7">
    <name type="scientific">Littorina saxatilis</name>
    <dbReference type="NCBI Taxonomy" id="31220"/>
    <lineage>
        <taxon>Eukaryota</taxon>
        <taxon>Metazoa</taxon>
        <taxon>Spiralia</taxon>
        <taxon>Lophotrochozoa</taxon>
        <taxon>Mollusca</taxon>
        <taxon>Gastropoda</taxon>
        <taxon>Caenogastropoda</taxon>
        <taxon>Littorinimorpha</taxon>
        <taxon>Littorinoidea</taxon>
        <taxon>Littorinidae</taxon>
        <taxon>Littorina</taxon>
    </lineage>
</organism>
<name>A0AAN9GRF4_9CAEN</name>
<evidence type="ECO:0000256" key="1">
    <source>
        <dbReference type="ARBA" id="ARBA00004555"/>
    </source>
</evidence>
<accession>A0AAN9GRF4</accession>
<evidence type="ECO:0000313" key="7">
    <source>
        <dbReference type="Proteomes" id="UP001374579"/>
    </source>
</evidence>
<dbReference type="InterPro" id="IPR026534">
    <property type="entry name" value="PRRC1"/>
</dbReference>
<evidence type="ECO:0000259" key="5">
    <source>
        <dbReference type="Pfam" id="PF01931"/>
    </source>
</evidence>
<dbReference type="InterPro" id="IPR029001">
    <property type="entry name" value="ITPase-like_fam"/>
</dbReference>
<dbReference type="Pfam" id="PF01931">
    <property type="entry name" value="NTPase_I-T"/>
    <property type="match status" value="1"/>
</dbReference>
<dbReference type="PANTHER" id="PTHR23276">
    <property type="entry name" value="PROTEIN PRRC1"/>
    <property type="match status" value="1"/>
</dbReference>
<dbReference type="SUPFAM" id="SSF52972">
    <property type="entry name" value="ITPase-like"/>
    <property type="match status" value="1"/>
</dbReference>
<feature type="region of interest" description="Disordered" evidence="4">
    <location>
        <begin position="1"/>
        <end position="99"/>
    </location>
</feature>
<dbReference type="GO" id="GO:0005794">
    <property type="term" value="C:Golgi apparatus"/>
    <property type="evidence" value="ECO:0007669"/>
    <property type="project" value="UniProtKB-SubCell"/>
</dbReference>
<dbReference type="AlphaFoldDB" id="A0AAN9GRF4"/>
<proteinExistence type="inferred from homology"/>
<dbReference type="FunFam" id="3.90.950.10:FF:000017">
    <property type="entry name" value="Protein PRRC1-B"/>
    <property type="match status" value="1"/>
</dbReference>
<feature type="compositionally biased region" description="Polar residues" evidence="4">
    <location>
        <begin position="26"/>
        <end position="39"/>
    </location>
</feature>
<feature type="compositionally biased region" description="Acidic residues" evidence="4">
    <location>
        <begin position="1"/>
        <end position="10"/>
    </location>
</feature>
<dbReference type="GO" id="GO:0034237">
    <property type="term" value="F:protein kinase A regulatory subunit binding"/>
    <property type="evidence" value="ECO:0007669"/>
    <property type="project" value="TreeGrafter"/>
</dbReference>
<feature type="domain" description="Non-canonical purine NTP phosphatase/PRRC1" evidence="5">
    <location>
        <begin position="193"/>
        <end position="283"/>
    </location>
</feature>
<dbReference type="InterPro" id="IPR026533">
    <property type="entry name" value="NTPase/PRRC1"/>
</dbReference>
<evidence type="ECO:0000256" key="2">
    <source>
        <dbReference type="ARBA" id="ARBA00010298"/>
    </source>
</evidence>
<evidence type="ECO:0000256" key="3">
    <source>
        <dbReference type="ARBA" id="ARBA00023034"/>
    </source>
</evidence>
<dbReference type="PANTHER" id="PTHR23276:SF2">
    <property type="entry name" value="PROTEIN PRRC1"/>
    <property type="match status" value="1"/>
</dbReference>
<comment type="subcellular location">
    <subcellularLocation>
        <location evidence="1">Golgi apparatus</location>
    </subcellularLocation>
</comment>
<feature type="compositionally biased region" description="Polar residues" evidence="4">
    <location>
        <begin position="72"/>
        <end position="94"/>
    </location>
</feature>
<sequence length="375" mass="39994">MMEEMNDEQPEIVTHEEVALAEKEAAQSSAAGRAVSSTVAAPSPLPSFLASSTPSSTPTTQASTPARPASKPTGTVSPSTQASGVTPTTRSTPSREAPEKLQDIYFEGSVFYSPMQTPFEASSAIAVSPAAEEQQPMASGAPGGLFGWFSNNSLVNRVVEKTKSSMESVITTLDPGMKEVIRSGGEIDIVVTSTKDSKLLAIREAFQQTFGRATVTGKEGQATTAAQPVGFTAGLKGAEDRINALQRSGEVPEGIPVVSIEGFIVEMFPDKWYEMSCLILRDPVHGINLETCSQPTFIPSEYIMAAQDQTPADYPLRWAGLAVTIGQVIEKAQPHIGRADWQKVLSGVSRRDSLFLAALTLAHMYRQNLPSSLIS</sequence>
<dbReference type="Gene3D" id="3.90.950.10">
    <property type="match status" value="1"/>
</dbReference>
<dbReference type="EMBL" id="JBAMIC010000001">
    <property type="protein sequence ID" value="KAK7116150.1"/>
    <property type="molecule type" value="Genomic_DNA"/>
</dbReference>